<dbReference type="Proteomes" id="UP000245720">
    <property type="component" value="Unassembled WGS sequence"/>
</dbReference>
<dbReference type="InterPro" id="IPR029000">
    <property type="entry name" value="Cyclophilin-like_dom_sf"/>
</dbReference>
<dbReference type="CDD" id="cd00317">
    <property type="entry name" value="cyclophilin"/>
    <property type="match status" value="1"/>
</dbReference>
<dbReference type="EMBL" id="QGDI01000010">
    <property type="protein sequence ID" value="PWJ11281.1"/>
    <property type="molecule type" value="Genomic_DNA"/>
</dbReference>
<dbReference type="Pfam" id="PF00160">
    <property type="entry name" value="Pro_isomerase"/>
    <property type="match status" value="1"/>
</dbReference>
<dbReference type="InterPro" id="IPR044666">
    <property type="entry name" value="Cyclophilin_A-like"/>
</dbReference>
<keyword evidence="2 4" id="KW-0697">Rotamase</keyword>
<dbReference type="InterPro" id="IPR002130">
    <property type="entry name" value="Cyclophilin-type_PPIase_dom"/>
</dbReference>
<dbReference type="GO" id="GO:0006457">
    <property type="term" value="P:protein folding"/>
    <property type="evidence" value="ECO:0007669"/>
    <property type="project" value="InterPro"/>
</dbReference>
<sequence length="224" mass="23629">MNFFKALKKTAAVAVATTMLMLVGCGKDAATSSSEKTEATTAASASASGKTIVIELDTKAAPITCENFEKLVRSGFYDGLTFHRVVDDFMAQGGDPLGTGMGGSDENIKGEFSANGVENPLSHTRGVISMARSQDPDSASSQFFICYSDDCTFLDGQYAAFGKVTEGMDVVDDFLKVPRSMGGDGAVSAPNSPIVMEKVQMLDPAEDGSPRVQITMNDFLADVK</sequence>
<dbReference type="PROSITE" id="PS50072">
    <property type="entry name" value="CSA_PPIASE_2"/>
    <property type="match status" value="1"/>
</dbReference>
<reference evidence="6 7" key="1">
    <citation type="submission" date="2018-05" db="EMBL/GenBank/DDBJ databases">
        <title>The Hungate 1000. A catalogue of reference genomes from the rumen microbiome.</title>
        <authorList>
            <person name="Kelly W."/>
        </authorList>
    </citation>
    <scope>NUCLEOTIDE SEQUENCE [LARGE SCALE GENOMIC DNA]</scope>
    <source>
        <strain evidence="6 7">SAb67</strain>
    </source>
</reference>
<dbReference type="PANTHER" id="PTHR45625">
    <property type="entry name" value="PEPTIDYL-PROLYL CIS-TRANS ISOMERASE-RELATED"/>
    <property type="match status" value="1"/>
</dbReference>
<comment type="caution">
    <text evidence="6">The sequence shown here is derived from an EMBL/GenBank/DDBJ whole genome shotgun (WGS) entry which is preliminary data.</text>
</comment>
<organism evidence="6 7">
    <name type="scientific">Ruminococcus flavefaciens</name>
    <dbReference type="NCBI Taxonomy" id="1265"/>
    <lineage>
        <taxon>Bacteria</taxon>
        <taxon>Bacillati</taxon>
        <taxon>Bacillota</taxon>
        <taxon>Clostridia</taxon>
        <taxon>Eubacteriales</taxon>
        <taxon>Oscillospiraceae</taxon>
        <taxon>Ruminococcus</taxon>
    </lineage>
</organism>
<evidence type="ECO:0000313" key="6">
    <source>
        <dbReference type="EMBL" id="PWJ11281.1"/>
    </source>
</evidence>
<accession>A0A315XWE2</accession>
<evidence type="ECO:0000256" key="1">
    <source>
        <dbReference type="ARBA" id="ARBA00002388"/>
    </source>
</evidence>
<dbReference type="AlphaFoldDB" id="A0A315XWE2"/>
<dbReference type="SUPFAM" id="SSF50891">
    <property type="entry name" value="Cyclophilin-like"/>
    <property type="match status" value="1"/>
</dbReference>
<dbReference type="Gene3D" id="2.40.100.10">
    <property type="entry name" value="Cyclophilin-like"/>
    <property type="match status" value="1"/>
</dbReference>
<evidence type="ECO:0000256" key="2">
    <source>
        <dbReference type="ARBA" id="ARBA00023110"/>
    </source>
</evidence>
<comment type="function">
    <text evidence="1 4">PPIases accelerate the folding of proteins. It catalyzes the cis-trans isomerization of proline imidic peptide bonds in oligopeptides.</text>
</comment>
<dbReference type="PROSITE" id="PS00170">
    <property type="entry name" value="CSA_PPIASE_1"/>
    <property type="match status" value="1"/>
</dbReference>
<protein>
    <recommendedName>
        <fullName evidence="4">Peptidyl-prolyl cis-trans isomerase</fullName>
        <shortName evidence="4">PPIase</shortName>
        <ecNumber evidence="4">5.2.1.8</ecNumber>
    </recommendedName>
</protein>
<keyword evidence="3 4" id="KW-0413">Isomerase</keyword>
<dbReference type="PROSITE" id="PS51257">
    <property type="entry name" value="PROKAR_LIPOPROTEIN"/>
    <property type="match status" value="1"/>
</dbReference>
<dbReference type="PANTHER" id="PTHR45625:SF4">
    <property type="entry name" value="PEPTIDYLPROLYL ISOMERASE DOMAIN AND WD REPEAT-CONTAINING PROTEIN 1"/>
    <property type="match status" value="1"/>
</dbReference>
<dbReference type="GO" id="GO:0003755">
    <property type="term" value="F:peptidyl-prolyl cis-trans isomerase activity"/>
    <property type="evidence" value="ECO:0007669"/>
    <property type="project" value="UniProtKB-UniRule"/>
</dbReference>
<dbReference type="EC" id="5.2.1.8" evidence="4"/>
<name>A0A315XWE2_RUMFL</name>
<dbReference type="PRINTS" id="PR00153">
    <property type="entry name" value="CSAPPISMRASE"/>
</dbReference>
<keyword evidence="4" id="KW-0732">Signal</keyword>
<dbReference type="OrthoDB" id="9807797at2"/>
<evidence type="ECO:0000313" key="7">
    <source>
        <dbReference type="Proteomes" id="UP000245720"/>
    </source>
</evidence>
<feature type="signal peptide" evidence="4">
    <location>
        <begin position="1"/>
        <end position="29"/>
    </location>
</feature>
<evidence type="ECO:0000256" key="4">
    <source>
        <dbReference type="RuleBase" id="RU363019"/>
    </source>
</evidence>
<feature type="domain" description="PPIase cyclophilin-type" evidence="5">
    <location>
        <begin position="52"/>
        <end position="201"/>
    </location>
</feature>
<dbReference type="RefSeq" id="WP_109727235.1">
    <property type="nucleotide sequence ID" value="NZ_CACVSX010000059.1"/>
</dbReference>
<evidence type="ECO:0000259" key="5">
    <source>
        <dbReference type="PROSITE" id="PS50072"/>
    </source>
</evidence>
<dbReference type="InterPro" id="IPR020892">
    <property type="entry name" value="Cyclophilin-type_PPIase_CS"/>
</dbReference>
<comment type="catalytic activity">
    <reaction evidence="4">
        <text>[protein]-peptidylproline (omega=180) = [protein]-peptidylproline (omega=0)</text>
        <dbReference type="Rhea" id="RHEA:16237"/>
        <dbReference type="Rhea" id="RHEA-COMP:10747"/>
        <dbReference type="Rhea" id="RHEA-COMP:10748"/>
        <dbReference type="ChEBI" id="CHEBI:83833"/>
        <dbReference type="ChEBI" id="CHEBI:83834"/>
        <dbReference type="EC" id="5.2.1.8"/>
    </reaction>
</comment>
<proteinExistence type="inferred from homology"/>
<evidence type="ECO:0000256" key="3">
    <source>
        <dbReference type="ARBA" id="ARBA00023235"/>
    </source>
</evidence>
<feature type="chain" id="PRO_5016189408" description="Peptidyl-prolyl cis-trans isomerase" evidence="4">
    <location>
        <begin position="30"/>
        <end position="224"/>
    </location>
</feature>
<comment type="similarity">
    <text evidence="4">Belongs to the cyclophilin-type PPIase family.</text>
</comment>
<gene>
    <name evidence="6" type="ORF">IE37_02504</name>
</gene>